<name>A0A553I1Y0_9PEZI</name>
<evidence type="ECO:0000313" key="3">
    <source>
        <dbReference type="Proteomes" id="UP000319160"/>
    </source>
</evidence>
<evidence type="ECO:0000313" key="2">
    <source>
        <dbReference type="EMBL" id="TRX94208.1"/>
    </source>
</evidence>
<keyword evidence="1" id="KW-0472">Membrane</keyword>
<reference evidence="3" key="1">
    <citation type="submission" date="2019-06" db="EMBL/GenBank/DDBJ databases">
        <title>Draft genome sequence of the griseofulvin-producing fungus Xylaria cubensis strain G536.</title>
        <authorList>
            <person name="Mead M.E."/>
            <person name="Raja H.A."/>
            <person name="Steenwyk J.L."/>
            <person name="Knowles S.L."/>
            <person name="Oberlies N.H."/>
            <person name="Rokas A."/>
        </authorList>
    </citation>
    <scope>NUCLEOTIDE SEQUENCE [LARGE SCALE GENOMIC DNA]</scope>
    <source>
        <strain evidence="3">G536</strain>
    </source>
</reference>
<gene>
    <name evidence="2" type="ORF">FHL15_004976</name>
</gene>
<dbReference type="AlphaFoldDB" id="A0A553I1Y0"/>
<keyword evidence="1" id="KW-1133">Transmembrane helix</keyword>
<dbReference type="EMBL" id="VFLP01000024">
    <property type="protein sequence ID" value="TRX94208.1"/>
    <property type="molecule type" value="Genomic_DNA"/>
</dbReference>
<proteinExistence type="predicted"/>
<organism evidence="2 3">
    <name type="scientific">Xylaria flabelliformis</name>
    <dbReference type="NCBI Taxonomy" id="2512241"/>
    <lineage>
        <taxon>Eukaryota</taxon>
        <taxon>Fungi</taxon>
        <taxon>Dikarya</taxon>
        <taxon>Ascomycota</taxon>
        <taxon>Pezizomycotina</taxon>
        <taxon>Sordariomycetes</taxon>
        <taxon>Xylariomycetidae</taxon>
        <taxon>Xylariales</taxon>
        <taxon>Xylariaceae</taxon>
        <taxon>Xylaria</taxon>
    </lineage>
</organism>
<keyword evidence="3" id="KW-1185">Reference proteome</keyword>
<sequence>MSLAKMPKFEVGQAIQALMTRMLADGKEQDLLRLLSEIVAEEERICRRYEQDGKYQTHDQAIFHICTAIWTQIFGDSPPWPTDSLFLRNWHDSYGPDMMDHCVLLFISGFAAHYPTEALQLLKYNDATYVHALIHEKLASLDPSKTLELDILMRFIDACEVSFDTDDIDAADDSDFANDTPNPHFHHTIIRGEDNGTDNRSSVLWIAGAILLSFFVIFIQATN</sequence>
<dbReference type="Proteomes" id="UP000319160">
    <property type="component" value="Unassembled WGS sequence"/>
</dbReference>
<comment type="caution">
    <text evidence="2">The sequence shown here is derived from an EMBL/GenBank/DDBJ whole genome shotgun (WGS) entry which is preliminary data.</text>
</comment>
<keyword evidence="1" id="KW-0812">Transmembrane</keyword>
<accession>A0A553I1Y0</accession>
<dbReference type="OrthoDB" id="10307317at2759"/>
<evidence type="ECO:0000256" key="1">
    <source>
        <dbReference type="SAM" id="Phobius"/>
    </source>
</evidence>
<protein>
    <submittedName>
        <fullName evidence="2">Uncharacterized protein</fullName>
    </submittedName>
</protein>
<feature type="transmembrane region" description="Helical" evidence="1">
    <location>
        <begin position="203"/>
        <end position="221"/>
    </location>
</feature>